<gene>
    <name evidence="1" type="ORF">GALMADRAFT_245160</name>
</gene>
<evidence type="ECO:0008006" key="3">
    <source>
        <dbReference type="Google" id="ProtNLM"/>
    </source>
</evidence>
<dbReference type="SUPFAM" id="SSF52047">
    <property type="entry name" value="RNI-like"/>
    <property type="match status" value="1"/>
</dbReference>
<dbReference type="AlphaFoldDB" id="A0A067T6Z9"/>
<dbReference type="Proteomes" id="UP000027222">
    <property type="component" value="Unassembled WGS sequence"/>
</dbReference>
<sequence>MAIDILLPELLWKIFMMNADMDGDYYDATSDFRALLITKRSSHVCQMWREVILNSSHLWGRIVDLDRLLTLRSDNWMELVMRRTGKSDLWIRSRTHHKPDGFDVFLAKYWDRIRSLNVWVQASDQHVKFWPTLKRPAPRLEVFNFYCSSLEFTAVKEPVFYTNIFSNHAPLLRDFYGWGISCNPHPGWTFQIRSISLKSTCFTVRRLLDLLSQTLQLESLTLWCAGSEDASVEHDISTHPISLPNLQNIDITDNVRMAAGLLCHLAVPMTCRIHLWMDLQAGLEEDAASLEMLLSGLLAYTSTKELTFQLKDRELLIRDSKHIPELQIRGQSTEVHAFYQFIVPCALRSLHLPKITELDLSVDANISSTSCPILHQSLLSFSGVKVLKATFPRLEEVLALRENTPPAIPSLRELSIVGMTCYSTNLTSIISDFIAWRKEIGFPIEHLDLSLSTFRNVNAKCLETMAGLKVSWRREENSCIWTYICGSGDPEKLCR</sequence>
<keyword evidence="2" id="KW-1185">Reference proteome</keyword>
<accession>A0A067T6Z9</accession>
<evidence type="ECO:0000313" key="1">
    <source>
        <dbReference type="EMBL" id="KDR78132.1"/>
    </source>
</evidence>
<dbReference type="EMBL" id="KL142375">
    <property type="protein sequence ID" value="KDR78132.1"/>
    <property type="molecule type" value="Genomic_DNA"/>
</dbReference>
<dbReference type="OrthoDB" id="3066903at2759"/>
<name>A0A067T6Z9_GALM3</name>
<proteinExistence type="predicted"/>
<evidence type="ECO:0000313" key="2">
    <source>
        <dbReference type="Proteomes" id="UP000027222"/>
    </source>
</evidence>
<protein>
    <recommendedName>
        <fullName evidence="3">F-box domain-containing protein</fullName>
    </recommendedName>
</protein>
<reference evidence="2" key="1">
    <citation type="journal article" date="2014" name="Proc. Natl. Acad. Sci. U.S.A.">
        <title>Extensive sampling of basidiomycete genomes demonstrates inadequacy of the white-rot/brown-rot paradigm for wood decay fungi.</title>
        <authorList>
            <person name="Riley R."/>
            <person name="Salamov A.A."/>
            <person name="Brown D.W."/>
            <person name="Nagy L.G."/>
            <person name="Floudas D."/>
            <person name="Held B.W."/>
            <person name="Levasseur A."/>
            <person name="Lombard V."/>
            <person name="Morin E."/>
            <person name="Otillar R."/>
            <person name="Lindquist E.A."/>
            <person name="Sun H."/>
            <person name="LaButti K.M."/>
            <person name="Schmutz J."/>
            <person name="Jabbour D."/>
            <person name="Luo H."/>
            <person name="Baker S.E."/>
            <person name="Pisabarro A.G."/>
            <person name="Walton J.D."/>
            <person name="Blanchette R.A."/>
            <person name="Henrissat B."/>
            <person name="Martin F."/>
            <person name="Cullen D."/>
            <person name="Hibbett D.S."/>
            <person name="Grigoriev I.V."/>
        </authorList>
    </citation>
    <scope>NUCLEOTIDE SEQUENCE [LARGE SCALE GENOMIC DNA]</scope>
    <source>
        <strain evidence="2">CBS 339.88</strain>
    </source>
</reference>
<organism evidence="1 2">
    <name type="scientific">Galerina marginata (strain CBS 339.88)</name>
    <dbReference type="NCBI Taxonomy" id="685588"/>
    <lineage>
        <taxon>Eukaryota</taxon>
        <taxon>Fungi</taxon>
        <taxon>Dikarya</taxon>
        <taxon>Basidiomycota</taxon>
        <taxon>Agaricomycotina</taxon>
        <taxon>Agaricomycetes</taxon>
        <taxon>Agaricomycetidae</taxon>
        <taxon>Agaricales</taxon>
        <taxon>Agaricineae</taxon>
        <taxon>Strophariaceae</taxon>
        <taxon>Galerina</taxon>
    </lineage>
</organism>
<dbReference type="HOGENOM" id="CLU_030662_0_0_1"/>